<accession>A0A6G1KUP5</accession>
<evidence type="ECO:0000313" key="2">
    <source>
        <dbReference type="EMBL" id="KAF2763824.1"/>
    </source>
</evidence>
<organism evidence="2 3">
    <name type="scientific">Teratosphaeria nubilosa</name>
    <dbReference type="NCBI Taxonomy" id="161662"/>
    <lineage>
        <taxon>Eukaryota</taxon>
        <taxon>Fungi</taxon>
        <taxon>Dikarya</taxon>
        <taxon>Ascomycota</taxon>
        <taxon>Pezizomycotina</taxon>
        <taxon>Dothideomycetes</taxon>
        <taxon>Dothideomycetidae</taxon>
        <taxon>Mycosphaerellales</taxon>
        <taxon>Teratosphaeriaceae</taxon>
        <taxon>Teratosphaeria</taxon>
    </lineage>
</organism>
<reference evidence="2" key="1">
    <citation type="journal article" date="2020" name="Stud. Mycol.">
        <title>101 Dothideomycetes genomes: a test case for predicting lifestyles and emergence of pathogens.</title>
        <authorList>
            <person name="Haridas S."/>
            <person name="Albert R."/>
            <person name="Binder M."/>
            <person name="Bloem J."/>
            <person name="Labutti K."/>
            <person name="Salamov A."/>
            <person name="Andreopoulos B."/>
            <person name="Baker S."/>
            <person name="Barry K."/>
            <person name="Bills G."/>
            <person name="Bluhm B."/>
            <person name="Cannon C."/>
            <person name="Castanera R."/>
            <person name="Culley D."/>
            <person name="Daum C."/>
            <person name="Ezra D."/>
            <person name="Gonzalez J."/>
            <person name="Henrissat B."/>
            <person name="Kuo A."/>
            <person name="Liang C."/>
            <person name="Lipzen A."/>
            <person name="Lutzoni F."/>
            <person name="Magnuson J."/>
            <person name="Mondo S."/>
            <person name="Nolan M."/>
            <person name="Ohm R."/>
            <person name="Pangilinan J."/>
            <person name="Park H.-J."/>
            <person name="Ramirez L."/>
            <person name="Alfaro M."/>
            <person name="Sun H."/>
            <person name="Tritt A."/>
            <person name="Yoshinaga Y."/>
            <person name="Zwiers L.-H."/>
            <person name="Turgeon B."/>
            <person name="Goodwin S."/>
            <person name="Spatafora J."/>
            <person name="Crous P."/>
            <person name="Grigoriev I."/>
        </authorList>
    </citation>
    <scope>NUCLEOTIDE SEQUENCE</scope>
    <source>
        <strain evidence="2">CBS 116005</strain>
    </source>
</reference>
<sequence length="117" mass="13085">MNPPTSRTTRNKRLDSDPNCEQRALRSAKKKREEAEKAAAAAAAAASVAAIANDETAKIREGIERLLKKLREAHYYIDELQEENAALRAALRMSEAGERDEEKEEERMGEEEKGTEA</sequence>
<proteinExistence type="predicted"/>
<feature type="region of interest" description="Disordered" evidence="1">
    <location>
        <begin position="93"/>
        <end position="117"/>
    </location>
</feature>
<feature type="region of interest" description="Disordered" evidence="1">
    <location>
        <begin position="1"/>
        <end position="33"/>
    </location>
</feature>
<feature type="compositionally biased region" description="Acidic residues" evidence="1">
    <location>
        <begin position="98"/>
        <end position="109"/>
    </location>
</feature>
<gene>
    <name evidence="2" type="ORF">EJ03DRAFT_356308</name>
</gene>
<dbReference type="AlphaFoldDB" id="A0A6G1KUP5"/>
<keyword evidence="3" id="KW-1185">Reference proteome</keyword>
<dbReference type="Proteomes" id="UP000799436">
    <property type="component" value="Unassembled WGS sequence"/>
</dbReference>
<protein>
    <submittedName>
        <fullName evidence="2">Uncharacterized protein</fullName>
    </submittedName>
</protein>
<dbReference type="EMBL" id="ML995959">
    <property type="protein sequence ID" value="KAF2763824.1"/>
    <property type="molecule type" value="Genomic_DNA"/>
</dbReference>
<evidence type="ECO:0000256" key="1">
    <source>
        <dbReference type="SAM" id="MobiDB-lite"/>
    </source>
</evidence>
<evidence type="ECO:0000313" key="3">
    <source>
        <dbReference type="Proteomes" id="UP000799436"/>
    </source>
</evidence>
<name>A0A6G1KUP5_9PEZI</name>